<evidence type="ECO:0000256" key="3">
    <source>
        <dbReference type="ARBA" id="ARBA00022692"/>
    </source>
</evidence>
<evidence type="ECO:0000259" key="8">
    <source>
        <dbReference type="PROSITE" id="PS50850"/>
    </source>
</evidence>
<evidence type="ECO:0000256" key="5">
    <source>
        <dbReference type="ARBA" id="ARBA00023136"/>
    </source>
</evidence>
<keyword evidence="2" id="KW-0813">Transport</keyword>
<dbReference type="Pfam" id="PF07690">
    <property type="entry name" value="MFS_1"/>
    <property type="match status" value="1"/>
</dbReference>
<sequence>MSNNDTPTMETERVMPDHGASDHVSDKTTPHVEDRPVAEQLYPQGVRLFCLAGASIMGVFLISLDQTILGTAIPSITDEFGGLVDVTWYSAAYFMTFGGLEAAWGKVYKYFDLKYTFIASIVVFEIGSLVCAVAPTSKALIVGRVIAGVGGGGMSVGGTSIVAFSASPKFRPVLMGYIGLTYGLASVLGPLIGGAFTEGVTWRWCFYINLPIGGLAAALVLFFFHLPTAAKPPQVSLKEKLLHTDPIGQILAMAAIVCFILGLSYAGTSHAWSSSTVIGLLVGFVLIGAALIAWEIYNGEYSMLLPRLMKKRAIWSVVPYQFTFMGTLVLLLYYLPIYFQSIRGANPIESGVDNLPIVVAVGIFCVVGGVVVSKTGHATPTMLVGGVVGTIGTGLLVLLDIDTSVGKWIGYQIVAGSGIAFSVQNGMNIAQANVQPEDLAYVVANVYFFQTVGGAFTTSAGQAAFVNQMVSKLRESAPNIDRALVIATGATELRSKFSSEELPGILIAYMHGLKAVMGFATALLGLATIWTLVIPWSRLPTHEGTKEGEDPTPMHVIM</sequence>
<feature type="transmembrane region" description="Helical" evidence="7">
    <location>
        <begin position="246"/>
        <end position="265"/>
    </location>
</feature>
<dbReference type="GO" id="GO:0005886">
    <property type="term" value="C:plasma membrane"/>
    <property type="evidence" value="ECO:0007669"/>
    <property type="project" value="TreeGrafter"/>
</dbReference>
<keyword evidence="3 7" id="KW-0812">Transmembrane</keyword>
<dbReference type="Proteomes" id="UP000304928">
    <property type="component" value="Unassembled WGS sequence"/>
</dbReference>
<dbReference type="EMBL" id="QZAR01000034">
    <property type="protein sequence ID" value="THW92616.1"/>
    <property type="molecule type" value="Genomic_DNA"/>
</dbReference>
<keyword evidence="5 7" id="KW-0472">Membrane</keyword>
<feature type="transmembrane region" description="Helical" evidence="7">
    <location>
        <begin position="317"/>
        <end position="339"/>
    </location>
</feature>
<feature type="domain" description="Major facilitator superfamily (MFS) profile" evidence="8">
    <location>
        <begin position="51"/>
        <end position="558"/>
    </location>
</feature>
<dbReference type="SUPFAM" id="SSF103473">
    <property type="entry name" value="MFS general substrate transporter"/>
    <property type="match status" value="1"/>
</dbReference>
<evidence type="ECO:0000256" key="4">
    <source>
        <dbReference type="ARBA" id="ARBA00022989"/>
    </source>
</evidence>
<comment type="caution">
    <text evidence="9">The sequence shown here is derived from an EMBL/GenBank/DDBJ whole genome shotgun (WGS) entry which is preliminary data.</text>
</comment>
<gene>
    <name evidence="9" type="ORF">D6D15_03001</name>
</gene>
<evidence type="ECO:0000313" key="10">
    <source>
        <dbReference type="Proteomes" id="UP000304928"/>
    </source>
</evidence>
<comment type="subcellular location">
    <subcellularLocation>
        <location evidence="1">Membrane</location>
        <topology evidence="1">Multi-pass membrane protein</topology>
    </subcellularLocation>
</comment>
<feature type="transmembrane region" description="Helical" evidence="7">
    <location>
        <begin position="145"/>
        <end position="167"/>
    </location>
</feature>
<feature type="compositionally biased region" description="Basic and acidic residues" evidence="6">
    <location>
        <begin position="10"/>
        <end position="31"/>
    </location>
</feature>
<accession>A0A4S9BJ01</accession>
<name>A0A4S9BJ01_AURPU</name>
<feature type="transmembrane region" description="Helical" evidence="7">
    <location>
        <begin position="173"/>
        <end position="192"/>
    </location>
</feature>
<dbReference type="FunFam" id="1.20.1250.20:FF:000196">
    <property type="entry name" value="MFS toxin efflux pump (AflT)"/>
    <property type="match status" value="1"/>
</dbReference>
<feature type="transmembrane region" description="Helical" evidence="7">
    <location>
        <begin position="277"/>
        <end position="297"/>
    </location>
</feature>
<dbReference type="InterPro" id="IPR020846">
    <property type="entry name" value="MFS_dom"/>
</dbReference>
<evidence type="ECO:0000256" key="2">
    <source>
        <dbReference type="ARBA" id="ARBA00022448"/>
    </source>
</evidence>
<dbReference type="Gene3D" id="1.20.1250.20">
    <property type="entry name" value="MFS general substrate transporter like domains"/>
    <property type="match status" value="2"/>
</dbReference>
<proteinExistence type="predicted"/>
<feature type="transmembrane region" description="Helical" evidence="7">
    <location>
        <begin position="351"/>
        <end position="372"/>
    </location>
</feature>
<dbReference type="InterPro" id="IPR036259">
    <property type="entry name" value="MFS_trans_sf"/>
</dbReference>
<dbReference type="AlphaFoldDB" id="A0A4S9BJ01"/>
<dbReference type="GO" id="GO:0022857">
    <property type="term" value="F:transmembrane transporter activity"/>
    <property type="evidence" value="ECO:0007669"/>
    <property type="project" value="InterPro"/>
</dbReference>
<dbReference type="PANTHER" id="PTHR23501">
    <property type="entry name" value="MAJOR FACILITATOR SUPERFAMILY"/>
    <property type="match status" value="1"/>
</dbReference>
<reference evidence="9 10" key="1">
    <citation type="submission" date="2018-10" db="EMBL/GenBank/DDBJ databases">
        <title>Fifty Aureobasidium pullulans genomes reveal a recombining polyextremotolerant generalist.</title>
        <authorList>
            <person name="Gostincar C."/>
            <person name="Turk M."/>
            <person name="Zajc J."/>
            <person name="Gunde-Cimerman N."/>
        </authorList>
    </citation>
    <scope>NUCLEOTIDE SEQUENCE [LARGE SCALE GENOMIC DNA]</scope>
    <source>
        <strain evidence="9 10">EXF-10507</strain>
    </source>
</reference>
<feature type="region of interest" description="Disordered" evidence="6">
    <location>
        <begin position="1"/>
        <end position="31"/>
    </location>
</feature>
<dbReference type="CDD" id="cd17502">
    <property type="entry name" value="MFS_Azr1_MDR_like"/>
    <property type="match status" value="1"/>
</dbReference>
<protein>
    <submittedName>
        <fullName evidence="9">MFS general substrate transporter</fullName>
    </submittedName>
</protein>
<dbReference type="PROSITE" id="PS50850">
    <property type="entry name" value="MFS"/>
    <property type="match status" value="1"/>
</dbReference>
<feature type="transmembrane region" description="Helical" evidence="7">
    <location>
        <begin position="204"/>
        <end position="226"/>
    </location>
</feature>
<feature type="transmembrane region" description="Helical" evidence="7">
    <location>
        <begin position="115"/>
        <end position="133"/>
    </location>
</feature>
<evidence type="ECO:0000256" key="7">
    <source>
        <dbReference type="SAM" id="Phobius"/>
    </source>
</evidence>
<evidence type="ECO:0000256" key="6">
    <source>
        <dbReference type="SAM" id="MobiDB-lite"/>
    </source>
</evidence>
<organism evidence="9 10">
    <name type="scientific">Aureobasidium pullulans</name>
    <name type="common">Black yeast</name>
    <name type="synonym">Pullularia pullulans</name>
    <dbReference type="NCBI Taxonomy" id="5580"/>
    <lineage>
        <taxon>Eukaryota</taxon>
        <taxon>Fungi</taxon>
        <taxon>Dikarya</taxon>
        <taxon>Ascomycota</taxon>
        <taxon>Pezizomycotina</taxon>
        <taxon>Dothideomycetes</taxon>
        <taxon>Dothideomycetidae</taxon>
        <taxon>Dothideales</taxon>
        <taxon>Saccotheciaceae</taxon>
        <taxon>Aureobasidium</taxon>
    </lineage>
</organism>
<evidence type="ECO:0000256" key="1">
    <source>
        <dbReference type="ARBA" id="ARBA00004141"/>
    </source>
</evidence>
<evidence type="ECO:0000313" key="9">
    <source>
        <dbReference type="EMBL" id="THW92616.1"/>
    </source>
</evidence>
<keyword evidence="4 7" id="KW-1133">Transmembrane helix</keyword>
<feature type="transmembrane region" description="Helical" evidence="7">
    <location>
        <begin position="515"/>
        <end position="536"/>
    </location>
</feature>
<dbReference type="PANTHER" id="PTHR23501:SF177">
    <property type="entry name" value="MAJOR FACILITATOR SUPERFAMILY (MFS) PROFILE DOMAIN-CONTAINING PROTEIN-RELATED"/>
    <property type="match status" value="1"/>
</dbReference>
<feature type="transmembrane region" description="Helical" evidence="7">
    <location>
        <begin position="45"/>
        <end position="64"/>
    </location>
</feature>
<feature type="transmembrane region" description="Helical" evidence="7">
    <location>
        <begin position="378"/>
        <end position="399"/>
    </location>
</feature>
<dbReference type="InterPro" id="IPR011701">
    <property type="entry name" value="MFS"/>
</dbReference>